<accession>A0A2A2LXN9</accession>
<dbReference type="PANTHER" id="PTHR23048">
    <property type="entry name" value="MYOSIN LIGHT CHAIN 1, 3"/>
    <property type="match status" value="1"/>
</dbReference>
<dbReference type="GO" id="GO:0005509">
    <property type="term" value="F:calcium ion binding"/>
    <property type="evidence" value="ECO:0007669"/>
    <property type="project" value="InterPro"/>
</dbReference>
<keyword evidence="1" id="KW-0677">Repeat</keyword>
<dbReference type="EMBL" id="LIAE01006344">
    <property type="protein sequence ID" value="PAV90940.1"/>
    <property type="molecule type" value="Genomic_DNA"/>
</dbReference>
<dbReference type="InterPro" id="IPR011992">
    <property type="entry name" value="EF-hand-dom_pair"/>
</dbReference>
<dbReference type="AlphaFoldDB" id="A0A2A2LXN9"/>
<evidence type="ECO:0000313" key="4">
    <source>
        <dbReference type="Proteomes" id="UP000218231"/>
    </source>
</evidence>
<dbReference type="SUPFAM" id="SSF47473">
    <property type="entry name" value="EF-hand"/>
    <property type="match status" value="1"/>
</dbReference>
<comment type="caution">
    <text evidence="3">The sequence shown here is derived from an EMBL/GenBank/DDBJ whole genome shotgun (WGS) entry which is preliminary data.</text>
</comment>
<evidence type="ECO:0000313" key="3">
    <source>
        <dbReference type="EMBL" id="PAV90940.1"/>
    </source>
</evidence>
<dbReference type="Proteomes" id="UP000218231">
    <property type="component" value="Unassembled WGS sequence"/>
</dbReference>
<reference evidence="3 4" key="1">
    <citation type="journal article" date="2017" name="Curr. Biol.">
        <title>Genome architecture and evolution of a unichromosomal asexual nematode.</title>
        <authorList>
            <person name="Fradin H."/>
            <person name="Zegar C."/>
            <person name="Gutwein M."/>
            <person name="Lucas J."/>
            <person name="Kovtun M."/>
            <person name="Corcoran D."/>
            <person name="Baugh L.R."/>
            <person name="Kiontke K."/>
            <person name="Gunsalus K."/>
            <person name="Fitch D.H."/>
            <person name="Piano F."/>
        </authorList>
    </citation>
    <scope>NUCLEOTIDE SEQUENCE [LARGE SCALE GENOMIC DNA]</scope>
    <source>
        <strain evidence="3">PF1309</strain>
    </source>
</reference>
<sequence>MTEFFTKKQIDEIRECFNTYTIGDDTIRSATQLRCILRSLGYSTTTAKTLEYFKKHKKCIDFATFLEIAKEEHNAPDGLTEVIKALRALDRNGERAISENTLRGLLTNLGERLTHQEVDALFSTVAVNKMIPHQKLVQFISK</sequence>
<feature type="domain" description="EF-hand" evidence="2">
    <location>
        <begin position="77"/>
        <end position="112"/>
    </location>
</feature>
<protein>
    <recommendedName>
        <fullName evidence="2">EF-hand domain-containing protein</fullName>
    </recommendedName>
</protein>
<dbReference type="InterPro" id="IPR002048">
    <property type="entry name" value="EF_hand_dom"/>
</dbReference>
<organism evidence="3 4">
    <name type="scientific">Diploscapter pachys</name>
    <dbReference type="NCBI Taxonomy" id="2018661"/>
    <lineage>
        <taxon>Eukaryota</taxon>
        <taxon>Metazoa</taxon>
        <taxon>Ecdysozoa</taxon>
        <taxon>Nematoda</taxon>
        <taxon>Chromadorea</taxon>
        <taxon>Rhabditida</taxon>
        <taxon>Rhabditina</taxon>
        <taxon>Rhabditomorpha</taxon>
        <taxon>Rhabditoidea</taxon>
        <taxon>Rhabditidae</taxon>
        <taxon>Diploscapter</taxon>
    </lineage>
</organism>
<dbReference type="FunFam" id="1.10.238.10:FF:000003">
    <property type="entry name" value="Calmodulin A"/>
    <property type="match status" value="1"/>
</dbReference>
<keyword evidence="4" id="KW-1185">Reference proteome</keyword>
<dbReference type="OrthoDB" id="435273at2759"/>
<proteinExistence type="predicted"/>
<dbReference type="Gene3D" id="1.10.238.10">
    <property type="entry name" value="EF-hand"/>
    <property type="match status" value="2"/>
</dbReference>
<dbReference type="STRING" id="2018661.A0A2A2LXN9"/>
<evidence type="ECO:0000259" key="2">
    <source>
        <dbReference type="PROSITE" id="PS50222"/>
    </source>
</evidence>
<dbReference type="InterPro" id="IPR050230">
    <property type="entry name" value="CALM/Myosin/TropC-like"/>
</dbReference>
<dbReference type="PROSITE" id="PS50222">
    <property type="entry name" value="EF_HAND_2"/>
    <property type="match status" value="1"/>
</dbReference>
<evidence type="ECO:0000256" key="1">
    <source>
        <dbReference type="ARBA" id="ARBA00022737"/>
    </source>
</evidence>
<dbReference type="GO" id="GO:0016460">
    <property type="term" value="C:myosin II complex"/>
    <property type="evidence" value="ECO:0007669"/>
    <property type="project" value="TreeGrafter"/>
</dbReference>
<dbReference type="PANTHER" id="PTHR23048:SF0">
    <property type="entry name" value="CALMODULIN LIKE 3"/>
    <property type="match status" value="1"/>
</dbReference>
<gene>
    <name evidence="3" type="ORF">WR25_06744</name>
</gene>
<name>A0A2A2LXN9_9BILA</name>